<feature type="chain" id="PRO_5045266604" evidence="1">
    <location>
        <begin position="31"/>
        <end position="455"/>
    </location>
</feature>
<gene>
    <name evidence="2" type="ORF">SAMN04488504_104149</name>
</gene>
<keyword evidence="3" id="KW-1185">Reference proteome</keyword>
<dbReference type="InterPro" id="IPR052918">
    <property type="entry name" value="Motility_Chemotaxis_Reg"/>
</dbReference>
<dbReference type="Proteomes" id="UP000198717">
    <property type="component" value="Unassembled WGS sequence"/>
</dbReference>
<name>A0ABY0MNR3_9BACT</name>
<comment type="caution">
    <text evidence="2">The sequence shown here is derived from an EMBL/GenBank/DDBJ whole genome shotgun (WGS) entry which is preliminary data.</text>
</comment>
<dbReference type="PANTHER" id="PTHR35580">
    <property type="entry name" value="CELL SURFACE GLYCOPROTEIN (S-LAYER PROTEIN)-LIKE PROTEIN"/>
    <property type="match status" value="1"/>
</dbReference>
<dbReference type="PANTHER" id="PTHR35580:SF1">
    <property type="entry name" value="PHYTASE-LIKE DOMAIN-CONTAINING PROTEIN"/>
    <property type="match status" value="1"/>
</dbReference>
<sequence length="455" mass="47890">MVRGWQRWSACGVLGGWALLSLPGASIAKAPPLQQVTSWVHQSGGPQDELAQAVTTSGDAVYTAGYTTGQLGAEPSAGGQDAYVSKYDASGALLWTRQLGTSANDRALAVSADEAGNVYVAGYTWGSFSFYENAGGTDLFVAKYDEKGAFQWVRQFGTATDDYATGIAATRLASHDVVFVSGYSLGRFDGSAPQGNYDVVVAKFDTGGNPYWLRQYGSARSDVALGVAVSPNEDVYVTGYTYGSFDGVTNPGNTVDLFLAKYSVLGEPQWVRQLGSSHDEFGTGVAVADDGGVYVSGYTSGALEGSTRLGSYDAVLVKYDTQGNWHWTRQIGTATTDYAQSVAVSKAGRVYLAGFTSGAMGGEPSLGSTDMFLATYDIHGTWLDFRQVGSTSADRGQGVAIADDGAVYLVGYTLGQTSSFPSAGGYDAVLYRFLDGAALPDEPGPWGPRWDSKAL</sequence>
<evidence type="ECO:0000256" key="1">
    <source>
        <dbReference type="SAM" id="SignalP"/>
    </source>
</evidence>
<proteinExistence type="predicted"/>
<reference evidence="2 3" key="1">
    <citation type="submission" date="2016-10" db="EMBL/GenBank/DDBJ databases">
        <authorList>
            <person name="Varghese N."/>
            <person name="Submissions S."/>
        </authorList>
    </citation>
    <scope>NUCLEOTIDE SEQUENCE [LARGE SCALE GENOMIC DNA]</scope>
    <source>
        <strain evidence="2 3">DSM 2260</strain>
    </source>
</reference>
<protein>
    <submittedName>
        <fullName evidence="2">Beta-propeller repeat-containing protein</fullName>
    </submittedName>
</protein>
<evidence type="ECO:0000313" key="2">
    <source>
        <dbReference type="EMBL" id="SDE08947.1"/>
    </source>
</evidence>
<organism evidence="2 3">
    <name type="scientific">Myxococcus virescens</name>
    <dbReference type="NCBI Taxonomy" id="83456"/>
    <lineage>
        <taxon>Bacteria</taxon>
        <taxon>Pseudomonadati</taxon>
        <taxon>Myxococcota</taxon>
        <taxon>Myxococcia</taxon>
        <taxon>Myxococcales</taxon>
        <taxon>Cystobacterineae</taxon>
        <taxon>Myxococcaceae</taxon>
        <taxon>Myxococcus</taxon>
    </lineage>
</organism>
<dbReference type="InterPro" id="IPR011042">
    <property type="entry name" value="6-blade_b-propeller_TolB-like"/>
</dbReference>
<dbReference type="RefSeq" id="WP_244171715.1">
    <property type="nucleotide sequence ID" value="NZ_BJVY01000015.1"/>
</dbReference>
<accession>A0ABY0MNR3</accession>
<keyword evidence="1" id="KW-0732">Signal</keyword>
<dbReference type="EMBL" id="FNAJ01000004">
    <property type="protein sequence ID" value="SDE08947.1"/>
    <property type="molecule type" value="Genomic_DNA"/>
</dbReference>
<evidence type="ECO:0000313" key="3">
    <source>
        <dbReference type="Proteomes" id="UP000198717"/>
    </source>
</evidence>
<dbReference type="SUPFAM" id="SSF63829">
    <property type="entry name" value="Calcium-dependent phosphotriesterase"/>
    <property type="match status" value="1"/>
</dbReference>
<dbReference type="InterPro" id="IPR010620">
    <property type="entry name" value="SBBP_repeat"/>
</dbReference>
<dbReference type="Gene3D" id="2.120.10.30">
    <property type="entry name" value="TolB, C-terminal domain"/>
    <property type="match status" value="1"/>
</dbReference>
<feature type="signal peptide" evidence="1">
    <location>
        <begin position="1"/>
        <end position="30"/>
    </location>
</feature>
<dbReference type="Pfam" id="PF06739">
    <property type="entry name" value="SBBP"/>
    <property type="match status" value="4"/>
</dbReference>